<dbReference type="InterPro" id="IPR012001">
    <property type="entry name" value="Thiamin_PyroP_enz_TPP-bd_dom"/>
</dbReference>
<dbReference type="PANTHER" id="PTHR18968">
    <property type="entry name" value="THIAMINE PYROPHOSPHATE ENZYMES"/>
    <property type="match status" value="1"/>
</dbReference>
<dbReference type="InterPro" id="IPR045229">
    <property type="entry name" value="TPP_enz"/>
</dbReference>
<organism evidence="5 6">
    <name type="scientific">Primorskyibacter flagellatus</name>
    <dbReference type="NCBI Taxonomy" id="1387277"/>
    <lineage>
        <taxon>Bacteria</taxon>
        <taxon>Pseudomonadati</taxon>
        <taxon>Pseudomonadota</taxon>
        <taxon>Alphaproteobacteria</taxon>
        <taxon>Rhodobacterales</taxon>
        <taxon>Roseobacteraceae</taxon>
        <taxon>Primorskyibacter</taxon>
    </lineage>
</organism>
<dbReference type="InterPro" id="IPR029061">
    <property type="entry name" value="THDP-binding"/>
</dbReference>
<evidence type="ECO:0000313" key="5">
    <source>
        <dbReference type="EMBL" id="GGE50090.1"/>
    </source>
</evidence>
<keyword evidence="6" id="KW-1185">Reference proteome</keyword>
<dbReference type="Pfam" id="PF02775">
    <property type="entry name" value="TPP_enzyme_C"/>
    <property type="match status" value="1"/>
</dbReference>
<evidence type="ECO:0000259" key="3">
    <source>
        <dbReference type="Pfam" id="PF02775"/>
    </source>
</evidence>
<dbReference type="SUPFAM" id="SSF52518">
    <property type="entry name" value="Thiamin diphosphate-binding fold (THDP-binding)"/>
    <property type="match status" value="2"/>
</dbReference>
<protein>
    <recommendedName>
        <fullName evidence="7">Acetolactate synthase large subunit</fullName>
    </recommendedName>
</protein>
<dbReference type="EMBL" id="BMFJ01000004">
    <property type="protein sequence ID" value="GGE50090.1"/>
    <property type="molecule type" value="Genomic_DNA"/>
</dbReference>
<feature type="domain" description="Thiamine pyrophosphate enzyme TPP-binding" evidence="3">
    <location>
        <begin position="370"/>
        <end position="511"/>
    </location>
</feature>
<dbReference type="GO" id="GO:0030976">
    <property type="term" value="F:thiamine pyrophosphate binding"/>
    <property type="evidence" value="ECO:0007669"/>
    <property type="project" value="InterPro"/>
</dbReference>
<evidence type="ECO:0000259" key="4">
    <source>
        <dbReference type="Pfam" id="PF02776"/>
    </source>
</evidence>
<dbReference type="CDD" id="cd02002">
    <property type="entry name" value="TPP_BFDC"/>
    <property type="match status" value="1"/>
</dbReference>
<dbReference type="InterPro" id="IPR011766">
    <property type="entry name" value="TPP_enzyme_TPP-bd"/>
</dbReference>
<feature type="domain" description="Thiamine pyrophosphate enzyme N-terminal TPP-binding" evidence="4">
    <location>
        <begin position="1"/>
        <end position="106"/>
    </location>
</feature>
<accession>A0A917AH28</accession>
<evidence type="ECO:0000256" key="2">
    <source>
        <dbReference type="ARBA" id="ARBA00023052"/>
    </source>
</evidence>
<keyword evidence="2" id="KW-0786">Thiamine pyrophosphate</keyword>
<evidence type="ECO:0000313" key="6">
    <source>
        <dbReference type="Proteomes" id="UP000612855"/>
    </source>
</evidence>
<comment type="similarity">
    <text evidence="1">Belongs to the TPP enzyme family.</text>
</comment>
<dbReference type="Pfam" id="PF02776">
    <property type="entry name" value="TPP_enzyme_N"/>
    <property type="match status" value="1"/>
</dbReference>
<reference evidence="6" key="1">
    <citation type="journal article" date="2019" name="Int. J. Syst. Evol. Microbiol.">
        <title>The Global Catalogue of Microorganisms (GCM) 10K type strain sequencing project: providing services to taxonomists for standard genome sequencing and annotation.</title>
        <authorList>
            <consortium name="The Broad Institute Genomics Platform"/>
            <consortium name="The Broad Institute Genome Sequencing Center for Infectious Disease"/>
            <person name="Wu L."/>
            <person name="Ma J."/>
        </authorList>
    </citation>
    <scope>NUCLEOTIDE SEQUENCE [LARGE SCALE GENOMIC DNA]</scope>
    <source>
        <strain evidence="6">CGMCC 1.12664</strain>
    </source>
</reference>
<dbReference type="RefSeq" id="WP_188479633.1">
    <property type="nucleotide sequence ID" value="NZ_BMFJ01000004.1"/>
</dbReference>
<evidence type="ECO:0000256" key="1">
    <source>
        <dbReference type="ARBA" id="ARBA00007812"/>
    </source>
</evidence>
<dbReference type="GO" id="GO:0050660">
    <property type="term" value="F:flavin adenine dinucleotide binding"/>
    <property type="evidence" value="ECO:0007669"/>
    <property type="project" value="TreeGrafter"/>
</dbReference>
<dbReference type="CDD" id="cd07035">
    <property type="entry name" value="TPP_PYR_POX_like"/>
    <property type="match status" value="1"/>
</dbReference>
<gene>
    <name evidence="5" type="ORF">GCM10011360_41390</name>
</gene>
<evidence type="ECO:0008006" key="7">
    <source>
        <dbReference type="Google" id="ProtNLM"/>
    </source>
</evidence>
<dbReference type="NCBIfam" id="NF005760">
    <property type="entry name" value="PRK07586.1"/>
    <property type="match status" value="1"/>
</dbReference>
<dbReference type="Gene3D" id="3.40.50.970">
    <property type="match status" value="2"/>
</dbReference>
<dbReference type="Proteomes" id="UP000612855">
    <property type="component" value="Unassembled WGS sequence"/>
</dbReference>
<sequence length="513" mass="52696">MNGAESLVATLVESGVEVCFANPGTSELHLVAALDRVPGMRCVLCLFEGGATGAADAYARMTGKPAAVLLHLGPGLANGWANLHNARRAHAPVINVVGEHATYHMEFDAPLTSDIQSVAGGVSAHVETVATAAELGAAGARAVAAARSGMGQIATVIVHADAAWTDGGVKAPPVAPEPPAPVPEDRIDAAVAALEAGNAMILAGNLAVRKEALILAAAIAAKTGARIATIGRNPRLERGAGTARTERLPNPAGPQTKALKDIRNLILVGETDPVAFFGHPDRPSRTTSPECAILQLADIHDDALGALKALAGRVGATAADAPLEPHDPPALPEGKLTPDTVAAVVGALLPENAVVADESITVGRSMFAATRAAAPHDWIHLTGGAIGAGIPMATGAAVACPGRKVINLQADGSGMYTLQALWTQAREDLDVLTIVWSNRTYKILKDELANVGLPNPGPTALGMLDLGNPPLDWPSLARGMGVEGRRVDTVEAFIDAFRDFVEVKGPRLIEVAL</sequence>
<dbReference type="AlphaFoldDB" id="A0A917AH28"/>
<proteinExistence type="inferred from homology"/>
<name>A0A917AH28_9RHOB</name>
<dbReference type="GO" id="GO:0044281">
    <property type="term" value="P:small molecule metabolic process"/>
    <property type="evidence" value="ECO:0007669"/>
    <property type="project" value="UniProtKB-ARBA"/>
</dbReference>
<dbReference type="GO" id="GO:0003984">
    <property type="term" value="F:acetolactate synthase activity"/>
    <property type="evidence" value="ECO:0007669"/>
    <property type="project" value="TreeGrafter"/>
</dbReference>
<comment type="caution">
    <text evidence="5">The sequence shown here is derived from an EMBL/GenBank/DDBJ whole genome shotgun (WGS) entry which is preliminary data.</text>
</comment>
<dbReference type="PANTHER" id="PTHR18968:SF86">
    <property type="entry name" value="ACETOLACTATE SYNTHASE LARGE SUBUNIT ILVX-RELATED"/>
    <property type="match status" value="1"/>
</dbReference>